<name>A0A562T0W2_9HYPH</name>
<feature type="signal peptide" evidence="1">
    <location>
        <begin position="1"/>
        <end position="21"/>
    </location>
</feature>
<accession>A0A562T0W2</accession>
<dbReference type="Proteomes" id="UP000320593">
    <property type="component" value="Unassembled WGS sequence"/>
</dbReference>
<gene>
    <name evidence="3" type="ORF">JM93_02475</name>
</gene>
<dbReference type="AlphaFoldDB" id="A0A562T0W2"/>
<dbReference type="PANTHER" id="PTHR38834:SF3">
    <property type="entry name" value="SOLUTE-BINDING PROTEIN FAMILY 3_N-TERMINAL DOMAIN-CONTAINING PROTEIN"/>
    <property type="match status" value="1"/>
</dbReference>
<dbReference type="RefSeq" id="WP_145343651.1">
    <property type="nucleotide sequence ID" value="NZ_VLLF01000005.1"/>
</dbReference>
<feature type="chain" id="PRO_5021917129" evidence="1">
    <location>
        <begin position="22"/>
        <end position="249"/>
    </location>
</feature>
<evidence type="ECO:0000259" key="2">
    <source>
        <dbReference type="Pfam" id="PF00497"/>
    </source>
</evidence>
<dbReference type="Pfam" id="PF00497">
    <property type="entry name" value="SBP_bac_3"/>
    <property type="match status" value="1"/>
</dbReference>
<proteinExistence type="predicted"/>
<evidence type="ECO:0000313" key="4">
    <source>
        <dbReference type="Proteomes" id="UP000320593"/>
    </source>
</evidence>
<comment type="caution">
    <text evidence="3">The sequence shown here is derived from an EMBL/GenBank/DDBJ whole genome shotgun (WGS) entry which is preliminary data.</text>
</comment>
<keyword evidence="4" id="KW-1185">Reference proteome</keyword>
<dbReference type="SUPFAM" id="SSF53850">
    <property type="entry name" value="Periplasmic binding protein-like II"/>
    <property type="match status" value="1"/>
</dbReference>
<keyword evidence="1" id="KW-0732">Signal</keyword>
<dbReference type="Gene3D" id="3.40.190.10">
    <property type="entry name" value="Periplasmic binding protein-like II"/>
    <property type="match status" value="2"/>
</dbReference>
<organism evidence="3 4">
    <name type="scientific">Roseibium hamelinense</name>
    <dbReference type="NCBI Taxonomy" id="150831"/>
    <lineage>
        <taxon>Bacteria</taxon>
        <taxon>Pseudomonadati</taxon>
        <taxon>Pseudomonadota</taxon>
        <taxon>Alphaproteobacteria</taxon>
        <taxon>Hyphomicrobiales</taxon>
        <taxon>Stappiaceae</taxon>
        <taxon>Roseibium</taxon>
    </lineage>
</organism>
<feature type="domain" description="Solute-binding protein family 3/N-terminal" evidence="2">
    <location>
        <begin position="27"/>
        <end position="239"/>
    </location>
</feature>
<dbReference type="PANTHER" id="PTHR38834">
    <property type="entry name" value="PERIPLASMIC SUBSTRATE BINDING PROTEIN FAMILY 3"/>
    <property type="match status" value="1"/>
</dbReference>
<reference evidence="3 4" key="1">
    <citation type="submission" date="2019-07" db="EMBL/GenBank/DDBJ databases">
        <title>Genomic Encyclopedia of Archaeal and Bacterial Type Strains, Phase II (KMG-II): from individual species to whole genera.</title>
        <authorList>
            <person name="Goeker M."/>
        </authorList>
    </citation>
    <scope>NUCLEOTIDE SEQUENCE [LARGE SCALE GENOMIC DNA]</scope>
    <source>
        <strain evidence="3 4">ATCC BAA-252</strain>
    </source>
</reference>
<evidence type="ECO:0000256" key="1">
    <source>
        <dbReference type="SAM" id="SignalP"/>
    </source>
</evidence>
<evidence type="ECO:0000313" key="3">
    <source>
        <dbReference type="EMBL" id="TWI87235.1"/>
    </source>
</evidence>
<sequence length="249" mass="27622">MCKFCSIFALLFFTLLGQAVSQPLQIVSEDLPPYNYSKSGIASGVSTEVVTAVMEAAGLSAPIRFQPWARSYHLALSRPNTLIFSIARTPERENQFIWIGQIAPYGSSLFKRSSDRSVQVDTLDDARAYQIGVYLSDVKHQYLLSEGFTRLEPVDHDLLNIRKLAKGRIDLVASDDAFFSYIIRQEGFEPADFERVLKLPGLGGQLYMAMSLGSDPDVVQALTQGLDALKASGRHREILMSHGLNAEDE</sequence>
<dbReference type="OrthoDB" id="7674963at2"/>
<dbReference type="EMBL" id="VLLF01000005">
    <property type="protein sequence ID" value="TWI87235.1"/>
    <property type="molecule type" value="Genomic_DNA"/>
</dbReference>
<protein>
    <submittedName>
        <fullName evidence="3">Amino acid ABC transporter substrate-binding protein (PAAT family)</fullName>
    </submittedName>
</protein>
<dbReference type="InterPro" id="IPR001638">
    <property type="entry name" value="Solute-binding_3/MltF_N"/>
</dbReference>